<dbReference type="OrthoDB" id="682018at2759"/>
<feature type="domain" description="ZF-HD dimerization-type" evidence="5">
    <location>
        <begin position="18"/>
        <end position="67"/>
    </location>
</feature>
<dbReference type="GO" id="GO:0003700">
    <property type="term" value="F:DNA-binding transcription factor activity"/>
    <property type="evidence" value="ECO:0007669"/>
    <property type="project" value="TreeGrafter"/>
</dbReference>
<feature type="compositionally biased region" description="Low complexity" evidence="4">
    <location>
        <begin position="88"/>
        <end position="103"/>
    </location>
</feature>
<dbReference type="GO" id="GO:0000976">
    <property type="term" value="F:transcription cis-regulatory region binding"/>
    <property type="evidence" value="ECO:0007669"/>
    <property type="project" value="TreeGrafter"/>
</dbReference>
<protein>
    <submittedName>
        <fullName evidence="6">Homeobox protein 26</fullName>
    </submittedName>
</protein>
<evidence type="ECO:0000313" key="7">
    <source>
        <dbReference type="Proteomes" id="UP000325081"/>
    </source>
</evidence>
<dbReference type="NCBIfam" id="TIGR01566">
    <property type="entry name" value="ZF_HD_prot_N"/>
    <property type="match status" value="1"/>
</dbReference>
<dbReference type="EMBL" id="BKCP01012959">
    <property type="protein sequence ID" value="GER57076.1"/>
    <property type="molecule type" value="Genomic_DNA"/>
</dbReference>
<keyword evidence="3" id="KW-0862">Zinc</keyword>
<dbReference type="PANTHER" id="PTHR31948:SF72">
    <property type="entry name" value="ZINC-FINGER HOMEODOMAIN PROTEIN 10"/>
    <property type="match status" value="1"/>
</dbReference>
<dbReference type="GO" id="GO:0005634">
    <property type="term" value="C:nucleus"/>
    <property type="evidence" value="ECO:0007669"/>
    <property type="project" value="TreeGrafter"/>
</dbReference>
<dbReference type="Pfam" id="PF04770">
    <property type="entry name" value="ZF-HD_dimer"/>
    <property type="match status" value="1"/>
</dbReference>
<dbReference type="Proteomes" id="UP000325081">
    <property type="component" value="Unassembled WGS sequence"/>
</dbReference>
<name>A0A5A7RIS7_STRAF</name>
<gene>
    <name evidence="6" type="ORF">STAS_34840</name>
</gene>
<keyword evidence="2" id="KW-0863">Zinc-finger</keyword>
<dbReference type="AlphaFoldDB" id="A0A5A7RIS7"/>
<dbReference type="GO" id="GO:0008270">
    <property type="term" value="F:zinc ion binding"/>
    <property type="evidence" value="ECO:0007669"/>
    <property type="project" value="UniProtKB-KW"/>
</dbReference>
<keyword evidence="1" id="KW-0479">Metal-binding</keyword>
<evidence type="ECO:0000256" key="1">
    <source>
        <dbReference type="ARBA" id="ARBA00022723"/>
    </source>
</evidence>
<comment type="caution">
    <text evidence="6">The sequence shown here is derived from an EMBL/GenBank/DDBJ whole genome shotgun (WGS) entry which is preliminary data.</text>
</comment>
<dbReference type="PROSITE" id="PS51523">
    <property type="entry name" value="ZF_HD_DIMER"/>
    <property type="match status" value="1"/>
</dbReference>
<dbReference type="PANTHER" id="PTHR31948">
    <property type="entry name" value="ZINC-FINGER HOMEODOMAIN PROTEIN 2"/>
    <property type="match status" value="1"/>
</dbReference>
<proteinExistence type="predicted"/>
<evidence type="ECO:0000313" key="6">
    <source>
        <dbReference type="EMBL" id="GER57076.1"/>
    </source>
</evidence>
<reference evidence="7" key="1">
    <citation type="journal article" date="2019" name="Curr. Biol.">
        <title>Genome Sequence of Striga asiatica Provides Insight into the Evolution of Plant Parasitism.</title>
        <authorList>
            <person name="Yoshida S."/>
            <person name="Kim S."/>
            <person name="Wafula E.K."/>
            <person name="Tanskanen J."/>
            <person name="Kim Y.M."/>
            <person name="Honaas L."/>
            <person name="Yang Z."/>
            <person name="Spallek T."/>
            <person name="Conn C.E."/>
            <person name="Ichihashi Y."/>
            <person name="Cheong K."/>
            <person name="Cui S."/>
            <person name="Der J.P."/>
            <person name="Gundlach H."/>
            <person name="Jiao Y."/>
            <person name="Hori C."/>
            <person name="Ishida J.K."/>
            <person name="Kasahara H."/>
            <person name="Kiba T."/>
            <person name="Kim M.S."/>
            <person name="Koo N."/>
            <person name="Laohavisit A."/>
            <person name="Lee Y.H."/>
            <person name="Lumba S."/>
            <person name="McCourt P."/>
            <person name="Mortimer J.C."/>
            <person name="Mutuku J.M."/>
            <person name="Nomura T."/>
            <person name="Sasaki-Sekimoto Y."/>
            <person name="Seto Y."/>
            <person name="Wang Y."/>
            <person name="Wakatake T."/>
            <person name="Sakakibara H."/>
            <person name="Demura T."/>
            <person name="Yamaguchi S."/>
            <person name="Yoneyama K."/>
            <person name="Manabe R.I."/>
            <person name="Nelson D.C."/>
            <person name="Schulman A.H."/>
            <person name="Timko M.P."/>
            <person name="dePamphilis C.W."/>
            <person name="Choi D."/>
            <person name="Shirasu K."/>
        </authorList>
    </citation>
    <scope>NUCLEOTIDE SEQUENCE [LARGE SCALE GENOMIC DNA]</scope>
    <source>
        <strain evidence="7">cv. UVA1</strain>
    </source>
</reference>
<sequence>MENTNNNGLRLELVVVMHRECLHNHGAPLRRYILDGCLLFEPKGPNGSPDFLQCAACGCHRNFHRRVEVTLPRFDRAPPAEITDLQPRAQAHQQNPPQQAPGPEIANLPPNGPQIHRMVNQQVEEEEEEEEEPVVQRRRMTVEQKEMLRDIVESKNFKMFRDYSPEEVAQVCADVGIPRLCLKNWISILRREREVWMANADQD</sequence>
<evidence type="ECO:0000256" key="2">
    <source>
        <dbReference type="ARBA" id="ARBA00022771"/>
    </source>
</evidence>
<keyword evidence="7" id="KW-1185">Reference proteome</keyword>
<feature type="region of interest" description="Disordered" evidence="4">
    <location>
        <begin position="88"/>
        <end position="115"/>
    </location>
</feature>
<evidence type="ECO:0000256" key="3">
    <source>
        <dbReference type="ARBA" id="ARBA00022833"/>
    </source>
</evidence>
<dbReference type="InterPro" id="IPR006456">
    <property type="entry name" value="ZF_HD_homeobox_Cys/His_dimer"/>
</dbReference>
<dbReference type="Gene3D" id="1.10.10.60">
    <property type="entry name" value="Homeodomain-like"/>
    <property type="match status" value="1"/>
</dbReference>
<keyword evidence="6" id="KW-0238">DNA-binding</keyword>
<organism evidence="6 7">
    <name type="scientific">Striga asiatica</name>
    <name type="common">Asiatic witchweed</name>
    <name type="synonym">Buchnera asiatica</name>
    <dbReference type="NCBI Taxonomy" id="4170"/>
    <lineage>
        <taxon>Eukaryota</taxon>
        <taxon>Viridiplantae</taxon>
        <taxon>Streptophyta</taxon>
        <taxon>Embryophyta</taxon>
        <taxon>Tracheophyta</taxon>
        <taxon>Spermatophyta</taxon>
        <taxon>Magnoliopsida</taxon>
        <taxon>eudicotyledons</taxon>
        <taxon>Gunneridae</taxon>
        <taxon>Pentapetalae</taxon>
        <taxon>asterids</taxon>
        <taxon>lamiids</taxon>
        <taxon>Lamiales</taxon>
        <taxon>Orobanchaceae</taxon>
        <taxon>Buchnereae</taxon>
        <taxon>Striga</taxon>
    </lineage>
</organism>
<evidence type="ECO:0000259" key="5">
    <source>
        <dbReference type="PROSITE" id="PS51523"/>
    </source>
</evidence>
<dbReference type="GO" id="GO:0050793">
    <property type="term" value="P:regulation of developmental process"/>
    <property type="evidence" value="ECO:0007669"/>
    <property type="project" value="TreeGrafter"/>
</dbReference>
<evidence type="ECO:0000256" key="4">
    <source>
        <dbReference type="SAM" id="MobiDB-lite"/>
    </source>
</evidence>
<accession>A0A5A7RIS7</accession>
<keyword evidence="6" id="KW-0371">Homeobox</keyword>